<sequence length="650" mass="74751">MHNNIMATSSKDRPPMLGPGRYSQWRSRFLWYIDTKINGGGLRKSILNGPYMPTTVLVQAVVAREGHPAVPQHTSIETVLNMTLENKEHFQSEKEAIFLLLTGSGDKIYSTIPEVLPKESSSTDQPLEQVQNHDENNVFANERRHSEQPESINDTYVLEKDDSNVTPDSSNICNNDNQVDQNAAECVDERAALANLIANLTLDTEENKTILKQLKKANASLTQELEECKTNLDETSRALGEATSCRDSCLIALQNKQNELEKYIAFNDRTIDYDILQTKLNETLGLLARKDIDIKEGLKTKAYEISVVNQKHDELVKRSLLTKSQFEGQLKEKSKSIQTIHMLAPKCLTYNGRPTFANPRYLKKAQSEKPCLYEIPYDTSDLANRFAPNREETMTLANESRSKLNKDYVKPYDYTKQNSLYEIFKAPSLEYLYQLERAKEVRKTMWRKPFVRTKPNIAKNVAFLPVSKSISKSRQVFNDMTFNINQFREIVDQAWFKHTSDYFWVPTAKDMEVLIKTLLMPLSIKTQNDSFCFEHELKTEMHEDYEYVKSLEKEVDELESEKADFSNIYDLLLEECVSKDVTCSYLHSLSDLNAYAELQCLYLHKVKECECLAQKLSKQTESVNKEVHNKLLKSFAKLENHSISLELALQ</sequence>
<gene>
    <name evidence="2" type="ORF">Tco_0774453</name>
</gene>
<reference evidence="2" key="2">
    <citation type="submission" date="2022-01" db="EMBL/GenBank/DDBJ databases">
        <authorList>
            <person name="Yamashiro T."/>
            <person name="Shiraishi A."/>
            <person name="Satake H."/>
            <person name="Nakayama K."/>
        </authorList>
    </citation>
    <scope>NUCLEOTIDE SEQUENCE</scope>
</reference>
<organism evidence="2 3">
    <name type="scientific">Tanacetum coccineum</name>
    <dbReference type="NCBI Taxonomy" id="301880"/>
    <lineage>
        <taxon>Eukaryota</taxon>
        <taxon>Viridiplantae</taxon>
        <taxon>Streptophyta</taxon>
        <taxon>Embryophyta</taxon>
        <taxon>Tracheophyta</taxon>
        <taxon>Spermatophyta</taxon>
        <taxon>Magnoliopsida</taxon>
        <taxon>eudicotyledons</taxon>
        <taxon>Gunneridae</taxon>
        <taxon>Pentapetalae</taxon>
        <taxon>asterids</taxon>
        <taxon>campanulids</taxon>
        <taxon>Asterales</taxon>
        <taxon>Asteraceae</taxon>
        <taxon>Asteroideae</taxon>
        <taxon>Anthemideae</taxon>
        <taxon>Anthemidinae</taxon>
        <taxon>Tanacetum</taxon>
    </lineage>
</organism>
<comment type="caution">
    <text evidence="2">The sequence shown here is derived from an EMBL/GenBank/DDBJ whole genome shotgun (WGS) entry which is preliminary data.</text>
</comment>
<dbReference type="Proteomes" id="UP001151760">
    <property type="component" value="Unassembled WGS sequence"/>
</dbReference>
<accession>A0ABQ4ZPJ5</accession>
<keyword evidence="3" id="KW-1185">Reference proteome</keyword>
<feature type="coiled-coil region" evidence="1">
    <location>
        <begin position="211"/>
        <end position="238"/>
    </location>
</feature>
<reference evidence="2" key="1">
    <citation type="journal article" date="2022" name="Int. J. Mol. Sci.">
        <title>Draft Genome of Tanacetum Coccineum: Genomic Comparison of Closely Related Tanacetum-Family Plants.</title>
        <authorList>
            <person name="Yamashiro T."/>
            <person name="Shiraishi A."/>
            <person name="Nakayama K."/>
            <person name="Satake H."/>
        </authorList>
    </citation>
    <scope>NUCLEOTIDE SEQUENCE</scope>
</reference>
<evidence type="ECO:0000256" key="1">
    <source>
        <dbReference type="SAM" id="Coils"/>
    </source>
</evidence>
<evidence type="ECO:0000313" key="3">
    <source>
        <dbReference type="Proteomes" id="UP001151760"/>
    </source>
</evidence>
<keyword evidence="1" id="KW-0175">Coiled coil</keyword>
<proteinExistence type="predicted"/>
<evidence type="ECO:0000313" key="2">
    <source>
        <dbReference type="EMBL" id="GJS91817.1"/>
    </source>
</evidence>
<name>A0ABQ4ZPJ5_9ASTR</name>
<protein>
    <submittedName>
        <fullName evidence="2">Uncharacterized protein</fullName>
    </submittedName>
</protein>
<feature type="coiled-coil region" evidence="1">
    <location>
        <begin position="541"/>
        <end position="575"/>
    </location>
</feature>
<dbReference type="EMBL" id="BQNB010011535">
    <property type="protein sequence ID" value="GJS91817.1"/>
    <property type="molecule type" value="Genomic_DNA"/>
</dbReference>